<keyword evidence="3" id="KW-1185">Reference proteome</keyword>
<feature type="compositionally biased region" description="Acidic residues" evidence="1">
    <location>
        <begin position="564"/>
        <end position="577"/>
    </location>
</feature>
<dbReference type="EMBL" id="KV429034">
    <property type="protein sequence ID" value="KZT74190.1"/>
    <property type="molecule type" value="Genomic_DNA"/>
</dbReference>
<feature type="compositionally biased region" description="Acidic residues" evidence="1">
    <location>
        <begin position="504"/>
        <end position="518"/>
    </location>
</feature>
<dbReference type="AlphaFoldDB" id="A0A165TZV2"/>
<reference evidence="2 3" key="1">
    <citation type="journal article" date="2016" name="Mol. Biol. Evol.">
        <title>Comparative Genomics of Early-Diverging Mushroom-Forming Fungi Provides Insights into the Origins of Lignocellulose Decay Capabilities.</title>
        <authorList>
            <person name="Nagy L.G."/>
            <person name="Riley R."/>
            <person name="Tritt A."/>
            <person name="Adam C."/>
            <person name="Daum C."/>
            <person name="Floudas D."/>
            <person name="Sun H."/>
            <person name="Yadav J.S."/>
            <person name="Pangilinan J."/>
            <person name="Larsson K.H."/>
            <person name="Matsuura K."/>
            <person name="Barry K."/>
            <person name="Labutti K."/>
            <person name="Kuo R."/>
            <person name="Ohm R.A."/>
            <person name="Bhattacharya S.S."/>
            <person name="Shirouzu T."/>
            <person name="Yoshinaga Y."/>
            <person name="Martin F.M."/>
            <person name="Grigoriev I.V."/>
            <person name="Hibbett D.S."/>
        </authorList>
    </citation>
    <scope>NUCLEOTIDE SEQUENCE [LARGE SCALE GENOMIC DNA]</scope>
    <source>
        <strain evidence="2 3">L-15889</strain>
    </source>
</reference>
<accession>A0A165TZV2</accession>
<dbReference type="InterPro" id="IPR018822">
    <property type="entry name" value="UPF0646"/>
</dbReference>
<evidence type="ECO:0000313" key="2">
    <source>
        <dbReference type="EMBL" id="KZT74190.1"/>
    </source>
</evidence>
<feature type="region of interest" description="Disordered" evidence="1">
    <location>
        <begin position="496"/>
        <end position="649"/>
    </location>
</feature>
<evidence type="ECO:0000256" key="1">
    <source>
        <dbReference type="SAM" id="MobiDB-lite"/>
    </source>
</evidence>
<name>A0A165TZV2_9APHY</name>
<protein>
    <submittedName>
        <fullName evidence="2">Uncharacterized protein</fullName>
    </submittedName>
</protein>
<gene>
    <name evidence="2" type="ORF">DAEQUDRAFT_293461</name>
</gene>
<feature type="region of interest" description="Disordered" evidence="1">
    <location>
        <begin position="207"/>
        <end position="267"/>
    </location>
</feature>
<sequence length="649" mass="71316">MSTTTFMETFDTQMFESGDGDIPMYTGSRPAESWFSVEATMADEDSNTSIQPYHTEQSVEIEMADHDDEIIEYEMADEREYARDNDTEVADVDLVDVSRQTSPPPGVSVLSIPHIHSDAVPSYERAPSLASFGPSVDSARPDEAIEHFVVPQATDDVASATVTQVDSNPSDERAVPAVEDSQQVADSATTQLAPMNDAGVRLLGENTTTETADREAEAASDLVNGGETSRYEAASEQTNATEDKDGSSNPQLVDRLSSPNVPSSLPTAQGEILTEVPHEVEVLHLDRQDDAAPEPETLVVENGGLGTDPHEISEGVYIDPPPAVLLTITSPSQPLKCCLFNQPVRSPGSQSPSTSSAVEHALLLLLHHRPTLYYEPLSVVFDALRQEEHIQNVYDLERDELVLDAYDLQLVISEDNVHVHEVTLHDLNVLHDGADLTGPLRLELRVIPRFIARYNALREQIARLDLAVEEDQSYEDEPVYEHHGEEEHVSTNEAHGFEGQNDLNEGEQGQEQEGEEYVQENTGEQEATSHEQEDYGETQPDDAPAPKTAQEDSGQHKQGVQEPQQDEYDGTQDEAQDQDSPYESGDVQEYVDESVPNAGGDVLDADEVHRLADADEGGDYVDEKDVAPEDDEQIRCRPRALTCSRPPPS</sequence>
<dbReference type="OrthoDB" id="2507795at2759"/>
<dbReference type="STRING" id="1314783.A0A165TZV2"/>
<dbReference type="Proteomes" id="UP000076727">
    <property type="component" value="Unassembled WGS sequence"/>
</dbReference>
<dbReference type="Pfam" id="PF10336">
    <property type="entry name" value="DUF2420"/>
    <property type="match status" value="1"/>
</dbReference>
<proteinExistence type="predicted"/>
<feature type="compositionally biased region" description="Polar residues" evidence="1">
    <location>
        <begin position="247"/>
        <end position="267"/>
    </location>
</feature>
<organism evidence="2 3">
    <name type="scientific">Daedalea quercina L-15889</name>
    <dbReference type="NCBI Taxonomy" id="1314783"/>
    <lineage>
        <taxon>Eukaryota</taxon>
        <taxon>Fungi</taxon>
        <taxon>Dikarya</taxon>
        <taxon>Basidiomycota</taxon>
        <taxon>Agaricomycotina</taxon>
        <taxon>Agaricomycetes</taxon>
        <taxon>Polyporales</taxon>
        <taxon>Fomitopsis</taxon>
    </lineage>
</organism>
<evidence type="ECO:0000313" key="3">
    <source>
        <dbReference type="Proteomes" id="UP000076727"/>
    </source>
</evidence>